<dbReference type="InterPro" id="IPR006143">
    <property type="entry name" value="RND_pump_MFP"/>
</dbReference>
<dbReference type="RefSeq" id="WP_064008764.1">
    <property type="nucleotide sequence ID" value="NZ_LUUG01000072.1"/>
</dbReference>
<dbReference type="SUPFAM" id="SSF111369">
    <property type="entry name" value="HlyD-like secretion proteins"/>
    <property type="match status" value="1"/>
</dbReference>
<dbReference type="PANTHER" id="PTHR30097:SF4">
    <property type="entry name" value="SLR6042 PROTEIN"/>
    <property type="match status" value="1"/>
</dbReference>
<dbReference type="GO" id="GO:0046686">
    <property type="term" value="P:response to cadmium ion"/>
    <property type="evidence" value="ECO:0007669"/>
    <property type="project" value="UniProtKB-KW"/>
</dbReference>
<feature type="coiled-coil region" evidence="6">
    <location>
        <begin position="116"/>
        <end position="174"/>
    </location>
</feature>
<accession>A0A177MFF9</accession>
<dbReference type="NCBIfam" id="TIGR01730">
    <property type="entry name" value="RND_mfp"/>
    <property type="match status" value="1"/>
</dbReference>
<gene>
    <name evidence="11" type="ORF">A1332_14500</name>
</gene>
<dbReference type="InterPro" id="IPR058647">
    <property type="entry name" value="BSH_CzcB-like"/>
</dbReference>
<evidence type="ECO:0000313" key="11">
    <source>
        <dbReference type="EMBL" id="OAI04371.1"/>
    </source>
</evidence>
<comment type="function">
    <text evidence="5">CzcA and CzcB together would act in zinc efflux nearly as effectively as the complete czc efflux system (CzcABC). The CzcB protein is thought to funnel zinc cations to the CzcA transport protein.</text>
</comment>
<evidence type="ECO:0000256" key="3">
    <source>
        <dbReference type="ARBA" id="ARBA00022833"/>
    </source>
</evidence>
<evidence type="ECO:0000256" key="2">
    <source>
        <dbReference type="ARBA" id="ARBA00022448"/>
    </source>
</evidence>
<feature type="region of interest" description="Disordered" evidence="7">
    <location>
        <begin position="22"/>
        <end position="41"/>
    </location>
</feature>
<dbReference type="AlphaFoldDB" id="A0A177MFF9"/>
<dbReference type="GO" id="GO:0046914">
    <property type="term" value="F:transition metal ion binding"/>
    <property type="evidence" value="ECO:0007669"/>
    <property type="project" value="TreeGrafter"/>
</dbReference>
<evidence type="ECO:0000313" key="12">
    <source>
        <dbReference type="Proteomes" id="UP000078090"/>
    </source>
</evidence>
<comment type="similarity">
    <text evidence="1">Belongs to the membrane fusion protein (MFP) (TC 8.A.1) family.</text>
</comment>
<evidence type="ECO:0000259" key="9">
    <source>
        <dbReference type="Pfam" id="PF25973"/>
    </source>
</evidence>
<dbReference type="GO" id="GO:0060003">
    <property type="term" value="P:copper ion export"/>
    <property type="evidence" value="ECO:0007669"/>
    <property type="project" value="TreeGrafter"/>
</dbReference>
<evidence type="ECO:0000256" key="6">
    <source>
        <dbReference type="SAM" id="Coils"/>
    </source>
</evidence>
<feature type="domain" description="CusB-like beta-barrel" evidence="8">
    <location>
        <begin position="223"/>
        <end position="297"/>
    </location>
</feature>
<evidence type="ECO:0000259" key="10">
    <source>
        <dbReference type="Pfam" id="PF25975"/>
    </source>
</evidence>
<dbReference type="GO" id="GO:0030288">
    <property type="term" value="C:outer membrane-bounded periplasmic space"/>
    <property type="evidence" value="ECO:0007669"/>
    <property type="project" value="TreeGrafter"/>
</dbReference>
<evidence type="ECO:0000256" key="4">
    <source>
        <dbReference type="ARBA" id="ARBA00043263"/>
    </source>
</evidence>
<feature type="compositionally biased region" description="Low complexity" evidence="7">
    <location>
        <begin position="25"/>
        <end position="39"/>
    </location>
</feature>
<evidence type="ECO:0000256" key="5">
    <source>
        <dbReference type="ARBA" id="ARBA00058766"/>
    </source>
</evidence>
<dbReference type="GO" id="GO:0016020">
    <property type="term" value="C:membrane"/>
    <property type="evidence" value="ECO:0007669"/>
    <property type="project" value="InterPro"/>
</dbReference>
<dbReference type="InterPro" id="IPR058792">
    <property type="entry name" value="Beta-barrel_RND_2"/>
</dbReference>
<dbReference type="Gene3D" id="2.40.30.170">
    <property type="match status" value="1"/>
</dbReference>
<evidence type="ECO:0000259" key="8">
    <source>
        <dbReference type="Pfam" id="PF25954"/>
    </source>
</evidence>
<dbReference type="Gene3D" id="2.40.420.20">
    <property type="match status" value="1"/>
</dbReference>
<organism evidence="11 12">
    <name type="scientific">Methylomonas methanica</name>
    <dbReference type="NCBI Taxonomy" id="421"/>
    <lineage>
        <taxon>Bacteria</taxon>
        <taxon>Pseudomonadati</taxon>
        <taxon>Pseudomonadota</taxon>
        <taxon>Gammaproteobacteria</taxon>
        <taxon>Methylococcales</taxon>
        <taxon>Methylococcaceae</taxon>
        <taxon>Methylomonas</taxon>
    </lineage>
</organism>
<evidence type="ECO:0000256" key="1">
    <source>
        <dbReference type="ARBA" id="ARBA00009477"/>
    </source>
</evidence>
<dbReference type="Gene3D" id="2.40.50.100">
    <property type="match status" value="1"/>
</dbReference>
<dbReference type="GO" id="GO:0015679">
    <property type="term" value="P:plasma membrane copper ion transport"/>
    <property type="evidence" value="ECO:0007669"/>
    <property type="project" value="TreeGrafter"/>
</dbReference>
<feature type="domain" description="CzcB-like C-terminal circularly permuted SH3-like" evidence="10">
    <location>
        <begin position="305"/>
        <end position="361"/>
    </location>
</feature>
<name>A0A177MFF9_METMH</name>
<keyword evidence="6" id="KW-0175">Coiled coil</keyword>
<dbReference type="Pfam" id="PF25975">
    <property type="entry name" value="CzcB_C"/>
    <property type="match status" value="1"/>
</dbReference>
<dbReference type="EMBL" id="LUUG01000072">
    <property type="protein sequence ID" value="OAI04371.1"/>
    <property type="molecule type" value="Genomic_DNA"/>
</dbReference>
<proteinExistence type="inferred from homology"/>
<dbReference type="Pfam" id="PF25973">
    <property type="entry name" value="BSH_CzcB"/>
    <property type="match status" value="1"/>
</dbReference>
<dbReference type="InterPro" id="IPR058649">
    <property type="entry name" value="CzcB_C"/>
</dbReference>
<dbReference type="PROSITE" id="PS51257">
    <property type="entry name" value="PROKAR_LIPOPROTEIN"/>
    <property type="match status" value="1"/>
</dbReference>
<dbReference type="OrthoDB" id="9806939at2"/>
<sequence length="371" mass="39790">MRCTYLFCLISFLFISGCEQHNPEPETQSSPSEQPSATAKRTVSLRPDSLPYIKVQEIQPEAFAGTISAPARVDFRAQAISTAGTVVAGRITKIHVQIGDRIKAGAPLATLASGEATQMRSDYARAAAELARAEDHLRRQMEMQRTGVGLEIERVEAETQLKQAKTELERSRDFLKLLGDGSAAEVIVRAPMDSMILKAHVSTGAAVEPGAPLFDLGEPSAAWIIADVFEKDLLLVEKGAKAIIELASSPDPIVGHVVAESAAIQTDLRRASVFIEPDDPKIPLRPGMYARVVIEASSPNQIILPTAAILIKDGRETLVYVETAPNVFEARPVQVGQAREGMTPVLKGLSGGERVVVSGALLLDGEASLLL</sequence>
<dbReference type="FunFam" id="2.40.420.20:FF:000006">
    <property type="entry name" value="RND family efflux transporter MFP subunit"/>
    <property type="match status" value="1"/>
</dbReference>
<dbReference type="Pfam" id="PF25954">
    <property type="entry name" value="Beta-barrel_RND_2"/>
    <property type="match status" value="1"/>
</dbReference>
<dbReference type="FunFam" id="2.40.30.170:FF:000010">
    <property type="entry name" value="Efflux RND transporter periplasmic adaptor subunit"/>
    <property type="match status" value="1"/>
</dbReference>
<feature type="domain" description="CzcB-like barrel-sandwich hybrid" evidence="9">
    <location>
        <begin position="87"/>
        <end position="216"/>
    </location>
</feature>
<comment type="caution">
    <text evidence="11">The sequence shown here is derived from an EMBL/GenBank/DDBJ whole genome shotgun (WGS) entry which is preliminary data.</text>
</comment>
<dbReference type="PANTHER" id="PTHR30097">
    <property type="entry name" value="CATION EFFLUX SYSTEM PROTEIN CUSB"/>
    <property type="match status" value="1"/>
</dbReference>
<evidence type="ECO:0000256" key="7">
    <source>
        <dbReference type="SAM" id="MobiDB-lite"/>
    </source>
</evidence>
<dbReference type="InterPro" id="IPR051909">
    <property type="entry name" value="MFP_Cation_Efflux"/>
</dbReference>
<keyword evidence="2" id="KW-0813">Transport</keyword>
<keyword evidence="4" id="KW-0105">Cadmium resistance</keyword>
<protein>
    <submittedName>
        <fullName evidence="11">Efflux transporter periplasmic adaptor subunit</fullName>
    </submittedName>
</protein>
<dbReference type="GO" id="GO:0022857">
    <property type="term" value="F:transmembrane transporter activity"/>
    <property type="evidence" value="ECO:0007669"/>
    <property type="project" value="InterPro"/>
</dbReference>
<keyword evidence="3" id="KW-0862">Zinc</keyword>
<reference evidence="11 12" key="1">
    <citation type="submission" date="2016-03" db="EMBL/GenBank/DDBJ databases">
        <authorList>
            <person name="Ploux O."/>
        </authorList>
    </citation>
    <scope>NUCLEOTIDE SEQUENCE [LARGE SCALE GENOMIC DNA]</scope>
    <source>
        <strain evidence="11 12">R-45363</strain>
    </source>
</reference>
<dbReference type="Proteomes" id="UP000078090">
    <property type="component" value="Unassembled WGS sequence"/>
</dbReference>